<name>D8QRJ4_SELML</name>
<feature type="domain" description="Myb/SANT-like DNA-binding" evidence="8">
    <location>
        <begin position="8"/>
        <end position="102"/>
    </location>
</feature>
<organism evidence="10">
    <name type="scientific">Selaginella moellendorffii</name>
    <name type="common">Spikemoss</name>
    <dbReference type="NCBI Taxonomy" id="88036"/>
    <lineage>
        <taxon>Eukaryota</taxon>
        <taxon>Viridiplantae</taxon>
        <taxon>Streptophyta</taxon>
        <taxon>Embryophyta</taxon>
        <taxon>Tracheophyta</taxon>
        <taxon>Lycopodiopsida</taxon>
        <taxon>Selaginellales</taxon>
        <taxon>Selaginellaceae</taxon>
        <taxon>Selaginella</taxon>
    </lineage>
</organism>
<evidence type="ECO:0000256" key="4">
    <source>
        <dbReference type="ARBA" id="ARBA00023125"/>
    </source>
</evidence>
<dbReference type="GO" id="GO:0000976">
    <property type="term" value="F:transcription cis-regulatory region binding"/>
    <property type="evidence" value="ECO:0000318"/>
    <property type="project" value="GO_Central"/>
</dbReference>
<feature type="non-terminal residue" evidence="9">
    <location>
        <position position="1"/>
    </location>
</feature>
<dbReference type="OMA" id="MEMTQND"/>
<evidence type="ECO:0000256" key="2">
    <source>
        <dbReference type="ARBA" id="ARBA00023015"/>
    </source>
</evidence>
<keyword evidence="10" id="KW-1185">Reference proteome</keyword>
<gene>
    <name evidence="9" type="ORF">SELMODRAFT_68041</name>
</gene>
<accession>D8QRJ4</accession>
<evidence type="ECO:0000259" key="8">
    <source>
        <dbReference type="Pfam" id="PF13837"/>
    </source>
</evidence>
<evidence type="ECO:0000256" key="3">
    <source>
        <dbReference type="ARBA" id="ARBA00023054"/>
    </source>
</evidence>
<evidence type="ECO:0000256" key="1">
    <source>
        <dbReference type="ARBA" id="ARBA00004123"/>
    </source>
</evidence>
<dbReference type="InParanoid" id="D8QRJ4"/>
<keyword evidence="3" id="KW-0175">Coiled coil</keyword>
<keyword evidence="2" id="KW-0805">Transcription regulation</keyword>
<dbReference type="GO" id="GO:0005634">
    <property type="term" value="C:nucleus"/>
    <property type="evidence" value="ECO:0000318"/>
    <property type="project" value="GO_Central"/>
</dbReference>
<feature type="compositionally biased region" description="Low complexity" evidence="7">
    <location>
        <begin position="123"/>
        <end position="136"/>
    </location>
</feature>
<keyword evidence="5" id="KW-0804">Transcription</keyword>
<evidence type="ECO:0000313" key="9">
    <source>
        <dbReference type="EMBL" id="EFJ36787.1"/>
    </source>
</evidence>
<dbReference type="Pfam" id="PF13837">
    <property type="entry name" value="Myb_DNA-bind_4"/>
    <property type="match status" value="1"/>
</dbReference>
<feature type="non-terminal residue" evidence="9">
    <location>
        <position position="226"/>
    </location>
</feature>
<reference evidence="9 10" key="1">
    <citation type="journal article" date="2011" name="Science">
        <title>The Selaginella genome identifies genetic changes associated with the evolution of vascular plants.</title>
        <authorList>
            <person name="Banks J.A."/>
            <person name="Nishiyama T."/>
            <person name="Hasebe M."/>
            <person name="Bowman J.L."/>
            <person name="Gribskov M."/>
            <person name="dePamphilis C."/>
            <person name="Albert V.A."/>
            <person name="Aono N."/>
            <person name="Aoyama T."/>
            <person name="Ambrose B.A."/>
            <person name="Ashton N.W."/>
            <person name="Axtell M.J."/>
            <person name="Barker E."/>
            <person name="Barker M.S."/>
            <person name="Bennetzen J.L."/>
            <person name="Bonawitz N.D."/>
            <person name="Chapple C."/>
            <person name="Cheng C."/>
            <person name="Correa L.G."/>
            <person name="Dacre M."/>
            <person name="DeBarry J."/>
            <person name="Dreyer I."/>
            <person name="Elias M."/>
            <person name="Engstrom E.M."/>
            <person name="Estelle M."/>
            <person name="Feng L."/>
            <person name="Finet C."/>
            <person name="Floyd S.K."/>
            <person name="Frommer W.B."/>
            <person name="Fujita T."/>
            <person name="Gramzow L."/>
            <person name="Gutensohn M."/>
            <person name="Harholt J."/>
            <person name="Hattori M."/>
            <person name="Heyl A."/>
            <person name="Hirai T."/>
            <person name="Hiwatashi Y."/>
            <person name="Ishikawa M."/>
            <person name="Iwata M."/>
            <person name="Karol K.G."/>
            <person name="Koehler B."/>
            <person name="Kolukisaoglu U."/>
            <person name="Kubo M."/>
            <person name="Kurata T."/>
            <person name="Lalonde S."/>
            <person name="Li K."/>
            <person name="Li Y."/>
            <person name="Litt A."/>
            <person name="Lyons E."/>
            <person name="Manning G."/>
            <person name="Maruyama T."/>
            <person name="Michael T.P."/>
            <person name="Mikami K."/>
            <person name="Miyazaki S."/>
            <person name="Morinaga S."/>
            <person name="Murata T."/>
            <person name="Mueller-Roeber B."/>
            <person name="Nelson D.R."/>
            <person name="Obara M."/>
            <person name="Oguri Y."/>
            <person name="Olmstead R.G."/>
            <person name="Onodera N."/>
            <person name="Petersen B.L."/>
            <person name="Pils B."/>
            <person name="Prigge M."/>
            <person name="Rensing S.A."/>
            <person name="Riano-Pachon D.M."/>
            <person name="Roberts A.W."/>
            <person name="Sato Y."/>
            <person name="Scheller H.V."/>
            <person name="Schulz B."/>
            <person name="Schulz C."/>
            <person name="Shakirov E.V."/>
            <person name="Shibagaki N."/>
            <person name="Shinohara N."/>
            <person name="Shippen D.E."/>
            <person name="Soerensen I."/>
            <person name="Sotooka R."/>
            <person name="Sugimoto N."/>
            <person name="Sugita M."/>
            <person name="Sumikawa N."/>
            <person name="Tanurdzic M."/>
            <person name="Theissen G."/>
            <person name="Ulvskov P."/>
            <person name="Wakazuki S."/>
            <person name="Weng J.K."/>
            <person name="Willats W.W."/>
            <person name="Wipf D."/>
            <person name="Wolf P.G."/>
            <person name="Yang L."/>
            <person name="Zimmer A.D."/>
            <person name="Zhu Q."/>
            <person name="Mitros T."/>
            <person name="Hellsten U."/>
            <person name="Loque D."/>
            <person name="Otillar R."/>
            <person name="Salamov A."/>
            <person name="Schmutz J."/>
            <person name="Shapiro H."/>
            <person name="Lindquist E."/>
            <person name="Lucas S."/>
            <person name="Rokhsar D."/>
            <person name="Grigoriev I.V."/>
        </authorList>
    </citation>
    <scope>NUCLEOTIDE SEQUENCE [LARGE SCALE GENOMIC DNA]</scope>
</reference>
<dbReference type="Gramene" id="EFJ36787">
    <property type="protein sequence ID" value="EFJ36787"/>
    <property type="gene ID" value="SELMODRAFT_68041"/>
</dbReference>
<dbReference type="PANTHER" id="PTHR31307:SF4">
    <property type="entry name" value="TRIHELIX TRANSCRIPTION FACTOR ASIL2"/>
    <property type="match status" value="1"/>
</dbReference>
<proteinExistence type="predicted"/>
<evidence type="ECO:0000256" key="5">
    <source>
        <dbReference type="ARBA" id="ARBA00023163"/>
    </source>
</evidence>
<dbReference type="KEGG" id="smo:SELMODRAFT_68041"/>
<dbReference type="EMBL" id="GL377566">
    <property type="protein sequence ID" value="EFJ36787.1"/>
    <property type="molecule type" value="Genomic_DNA"/>
</dbReference>
<dbReference type="PANTHER" id="PTHR31307">
    <property type="entry name" value="TRIHELIX TRANSCRIPTION FACTOR ASIL2"/>
    <property type="match status" value="1"/>
</dbReference>
<dbReference type="HOGENOM" id="CLU_042856_0_1_1"/>
<sequence length="226" mass="25492">PGHGRDDAWTEGATLALIDAWGERYLHLNRGNLKQKHWREVADEVTKRSCLDESSSGRSGKSDVQCKNRLDTLKKKYKIEKARLASEGSPSKWPFFVKLDELIGPSKKGKKRSTPPPSNNGIAPAAGAGAALTATPVSRDQSRNHRQQQAQQAQATSNDSSSRDFKDLARAIIKFGEVYERIESAKQQQLMDLERQRMEFTKDLELQRMQLFMQTQVELAKMKHGK</sequence>
<dbReference type="FunCoup" id="D8QRJ4">
    <property type="interactions" value="966"/>
</dbReference>
<dbReference type="eggNOG" id="KOG4282">
    <property type="taxonomic scope" value="Eukaryota"/>
</dbReference>
<dbReference type="Proteomes" id="UP000001514">
    <property type="component" value="Unassembled WGS sequence"/>
</dbReference>
<dbReference type="FunFam" id="1.10.10.60:FF:000104">
    <property type="entry name" value="trihelix transcription factor ASIL2"/>
    <property type="match status" value="1"/>
</dbReference>
<protein>
    <recommendedName>
        <fullName evidence="8">Myb/SANT-like DNA-binding domain-containing protein</fullName>
    </recommendedName>
</protein>
<dbReference type="AlphaFoldDB" id="D8QRJ4"/>
<evidence type="ECO:0000256" key="7">
    <source>
        <dbReference type="SAM" id="MobiDB-lite"/>
    </source>
</evidence>
<keyword evidence="4" id="KW-0238">DNA-binding</keyword>
<evidence type="ECO:0000313" key="10">
    <source>
        <dbReference type="Proteomes" id="UP000001514"/>
    </source>
</evidence>
<dbReference type="InterPro" id="IPR044823">
    <property type="entry name" value="ASIL1/2-like"/>
</dbReference>
<dbReference type="InterPro" id="IPR044822">
    <property type="entry name" value="Myb_DNA-bind_4"/>
</dbReference>
<evidence type="ECO:0000256" key="6">
    <source>
        <dbReference type="ARBA" id="ARBA00023242"/>
    </source>
</evidence>
<comment type="subcellular location">
    <subcellularLocation>
        <location evidence="1">Nucleus</location>
    </subcellularLocation>
</comment>
<feature type="region of interest" description="Disordered" evidence="7">
    <location>
        <begin position="105"/>
        <end position="163"/>
    </location>
</feature>
<keyword evidence="6" id="KW-0539">Nucleus</keyword>
<dbReference type="Gene3D" id="1.10.10.60">
    <property type="entry name" value="Homeodomain-like"/>
    <property type="match status" value="1"/>
</dbReference>
<feature type="region of interest" description="Disordered" evidence="7">
    <location>
        <begin position="45"/>
        <end position="64"/>
    </location>
</feature>